<evidence type="ECO:0000313" key="3">
    <source>
        <dbReference type="Proteomes" id="UP000828390"/>
    </source>
</evidence>
<comment type="caution">
    <text evidence="2">The sequence shown here is derived from an EMBL/GenBank/DDBJ whole genome shotgun (WGS) entry which is preliminary data.</text>
</comment>
<evidence type="ECO:0000313" key="2">
    <source>
        <dbReference type="EMBL" id="KAH3725482.1"/>
    </source>
</evidence>
<gene>
    <name evidence="2" type="ORF">DPMN_051326</name>
</gene>
<accession>A0A9D4CJ53</accession>
<reference evidence="2" key="1">
    <citation type="journal article" date="2019" name="bioRxiv">
        <title>The Genome of the Zebra Mussel, Dreissena polymorpha: A Resource for Invasive Species Research.</title>
        <authorList>
            <person name="McCartney M.A."/>
            <person name="Auch B."/>
            <person name="Kono T."/>
            <person name="Mallez S."/>
            <person name="Zhang Y."/>
            <person name="Obille A."/>
            <person name="Becker A."/>
            <person name="Abrahante J.E."/>
            <person name="Garbe J."/>
            <person name="Badalamenti J.P."/>
            <person name="Herman A."/>
            <person name="Mangelson H."/>
            <person name="Liachko I."/>
            <person name="Sullivan S."/>
            <person name="Sone E.D."/>
            <person name="Koren S."/>
            <person name="Silverstein K.A.T."/>
            <person name="Beckman K.B."/>
            <person name="Gohl D.M."/>
        </authorList>
    </citation>
    <scope>NUCLEOTIDE SEQUENCE</scope>
    <source>
        <strain evidence="2">Duluth1</strain>
        <tissue evidence="2">Whole animal</tissue>
    </source>
</reference>
<reference evidence="2" key="2">
    <citation type="submission" date="2020-11" db="EMBL/GenBank/DDBJ databases">
        <authorList>
            <person name="McCartney M.A."/>
            <person name="Auch B."/>
            <person name="Kono T."/>
            <person name="Mallez S."/>
            <person name="Becker A."/>
            <person name="Gohl D.M."/>
            <person name="Silverstein K.A.T."/>
            <person name="Koren S."/>
            <person name="Bechman K.B."/>
            <person name="Herman A."/>
            <person name="Abrahante J.E."/>
            <person name="Garbe J."/>
        </authorList>
    </citation>
    <scope>NUCLEOTIDE SEQUENCE</scope>
    <source>
        <strain evidence="2">Duluth1</strain>
        <tissue evidence="2">Whole animal</tissue>
    </source>
</reference>
<organism evidence="2 3">
    <name type="scientific">Dreissena polymorpha</name>
    <name type="common">Zebra mussel</name>
    <name type="synonym">Mytilus polymorpha</name>
    <dbReference type="NCBI Taxonomy" id="45954"/>
    <lineage>
        <taxon>Eukaryota</taxon>
        <taxon>Metazoa</taxon>
        <taxon>Spiralia</taxon>
        <taxon>Lophotrochozoa</taxon>
        <taxon>Mollusca</taxon>
        <taxon>Bivalvia</taxon>
        <taxon>Autobranchia</taxon>
        <taxon>Heteroconchia</taxon>
        <taxon>Euheterodonta</taxon>
        <taxon>Imparidentia</taxon>
        <taxon>Neoheterodontei</taxon>
        <taxon>Myida</taxon>
        <taxon>Dreissenoidea</taxon>
        <taxon>Dreissenidae</taxon>
        <taxon>Dreissena</taxon>
    </lineage>
</organism>
<feature type="region of interest" description="Disordered" evidence="1">
    <location>
        <begin position="1"/>
        <end position="32"/>
    </location>
</feature>
<keyword evidence="3" id="KW-1185">Reference proteome</keyword>
<dbReference type="Proteomes" id="UP000828390">
    <property type="component" value="Unassembled WGS sequence"/>
</dbReference>
<name>A0A9D4CJ53_DREPO</name>
<protein>
    <submittedName>
        <fullName evidence="2">Uncharacterized protein</fullName>
    </submittedName>
</protein>
<proteinExistence type="predicted"/>
<dbReference type="EMBL" id="JAIWYP010000012">
    <property type="protein sequence ID" value="KAH3725482.1"/>
    <property type="molecule type" value="Genomic_DNA"/>
</dbReference>
<sequence length="77" mass="8475">MRRPTHCSCNATENADEMTSAHGSRGSVSPAININGSVERRSKMRLSNFPSVSQGSASFGVSHLSEEKYSFDLARWR</sequence>
<dbReference type="AlphaFoldDB" id="A0A9D4CJ53"/>
<evidence type="ECO:0000256" key="1">
    <source>
        <dbReference type="SAM" id="MobiDB-lite"/>
    </source>
</evidence>